<dbReference type="GO" id="GO:0015914">
    <property type="term" value="P:phospholipid transport"/>
    <property type="evidence" value="ECO:0007669"/>
    <property type="project" value="TreeGrafter"/>
</dbReference>
<accession>A0A1C7NEA1</accession>
<dbReference type="OrthoDB" id="26740at2759"/>
<keyword evidence="4" id="KW-0256">Endoplasmic reticulum</keyword>
<dbReference type="GO" id="GO:1990456">
    <property type="term" value="P:mitochondrion-endoplasmic reticulum membrane tethering"/>
    <property type="evidence" value="ECO:0007669"/>
    <property type="project" value="TreeGrafter"/>
</dbReference>
<dbReference type="GO" id="GO:0008289">
    <property type="term" value="F:lipid binding"/>
    <property type="evidence" value="ECO:0007669"/>
    <property type="project" value="UniProtKB-KW"/>
</dbReference>
<dbReference type="GO" id="GO:0005789">
    <property type="term" value="C:endoplasmic reticulum membrane"/>
    <property type="evidence" value="ECO:0007669"/>
    <property type="project" value="UniProtKB-SubCell"/>
</dbReference>
<evidence type="ECO:0000256" key="8">
    <source>
        <dbReference type="ARBA" id="ARBA00023136"/>
    </source>
</evidence>
<evidence type="ECO:0000313" key="13">
    <source>
        <dbReference type="Proteomes" id="UP000093000"/>
    </source>
</evidence>
<feature type="compositionally biased region" description="Basic residues" evidence="9">
    <location>
        <begin position="575"/>
        <end position="585"/>
    </location>
</feature>
<dbReference type="GO" id="GO:0032865">
    <property type="term" value="C:ERMES complex"/>
    <property type="evidence" value="ECO:0007669"/>
    <property type="project" value="TreeGrafter"/>
</dbReference>
<dbReference type="PANTHER" id="PTHR13466:SF19">
    <property type="entry name" value="NUCLEUS-VACUOLE JUNCTION PROTEIN 2"/>
    <property type="match status" value="1"/>
</dbReference>
<feature type="domain" description="SMP-LTD" evidence="11">
    <location>
        <begin position="263"/>
        <end position="456"/>
    </location>
</feature>
<evidence type="ECO:0000256" key="7">
    <source>
        <dbReference type="ARBA" id="ARBA00023121"/>
    </source>
</evidence>
<evidence type="ECO:0000259" key="11">
    <source>
        <dbReference type="PROSITE" id="PS51847"/>
    </source>
</evidence>
<dbReference type="PANTHER" id="PTHR13466">
    <property type="entry name" value="TEX2 PROTEIN-RELATED"/>
    <property type="match status" value="1"/>
</dbReference>
<name>A0A1C7NEA1_9FUNG</name>
<comment type="caution">
    <text evidence="12">The sequence shown here is derived from an EMBL/GenBank/DDBJ whole genome shotgun (WGS) entry which is preliminary data.</text>
</comment>
<organism evidence="12 13">
    <name type="scientific">Choanephora cucurbitarum</name>
    <dbReference type="NCBI Taxonomy" id="101091"/>
    <lineage>
        <taxon>Eukaryota</taxon>
        <taxon>Fungi</taxon>
        <taxon>Fungi incertae sedis</taxon>
        <taxon>Mucoromycota</taxon>
        <taxon>Mucoromycotina</taxon>
        <taxon>Mucoromycetes</taxon>
        <taxon>Mucorales</taxon>
        <taxon>Mucorineae</taxon>
        <taxon>Choanephoraceae</taxon>
        <taxon>Choanephoroideae</taxon>
        <taxon>Choanephora</taxon>
    </lineage>
</organism>
<dbReference type="SUPFAM" id="SSF50729">
    <property type="entry name" value="PH domain-like"/>
    <property type="match status" value="1"/>
</dbReference>
<dbReference type="FunCoup" id="A0A1C7NEA1">
    <property type="interactions" value="29"/>
</dbReference>
<dbReference type="STRING" id="101091.A0A1C7NEA1"/>
<feature type="transmembrane region" description="Helical" evidence="10">
    <location>
        <begin position="7"/>
        <end position="33"/>
    </location>
</feature>
<feature type="compositionally biased region" description="Low complexity" evidence="9">
    <location>
        <begin position="541"/>
        <end position="557"/>
    </location>
</feature>
<dbReference type="Gene3D" id="2.30.29.30">
    <property type="entry name" value="Pleckstrin-homology domain (PH domain)/Phosphotyrosine-binding domain (PTB)"/>
    <property type="match status" value="1"/>
</dbReference>
<keyword evidence="6" id="KW-0445">Lipid transport</keyword>
<comment type="subcellular location">
    <subcellularLocation>
        <location evidence="1">Endoplasmic reticulum membrane</location>
    </subcellularLocation>
</comment>
<sequence>MIVCCGYLSLFIAYVIGGVTLLPISLLVLYFAICFKQKAILNKPVPSDILERHFLKEENALNNNFYKVGWLHVDKDVQATGKATSIGGIVKSYLSGSSGKLSLSNYSDDAPRTNQSFTGSKKPNDIPTYHYFAVLKLNMLYLYDSELQLDCKGIINVNNHTIHIFPYGLKDHELFSKSSRILLKKKRKLFLEDIHQQKEYYINCSRNVDKEDWYFALLRASKLRLSSHAEPMIHDFQESLENPTTFDQNAMNHLISNIHSNPSQFEMQWFNALLGRIFLGIYKTDNTKSFFYNKILSKIEKLNARRPPFLEEISLRSVDAGHSAPQITQPRFIHLTPQGEYTGDLHISYDGHFRVELETVLKWKYSDRLPPIRIDLVLAITLRSIEGKLMVKIKEPPTNRAWLGFYRKPKMEWIVEPVVWEKRIGYSVVSKAIQAKIEEILTETIVLPNMDDMVFFQTNGVGGIFGKQEDLGSKQMECNDHTSLSYRSLPELYSAPSDLIVTEDHLSTSVSSLASTAVSSTPVRKGWFRRNSTYQPPPPQDSADSTISASSDSDTPSQKTLKSVMLYSEQQMNGKNKKLSRRKKASSSASSTRQQFLAASVDHSTHSISTSHVKGQSNMDIPSDVLNNAQSMRRESAAVHALRLSKQMLSLGDKQAVSRNRSKSLPSTGLCKINSIPDNDDYLMKR</sequence>
<evidence type="ECO:0000256" key="5">
    <source>
        <dbReference type="ARBA" id="ARBA00022989"/>
    </source>
</evidence>
<keyword evidence="13" id="KW-1185">Reference proteome</keyword>
<keyword evidence="2" id="KW-0813">Transport</keyword>
<protein>
    <submittedName>
        <fullName evidence="12">Uncharacterized protein C23G7.06c</fullName>
    </submittedName>
</protein>
<evidence type="ECO:0000256" key="9">
    <source>
        <dbReference type="SAM" id="MobiDB-lite"/>
    </source>
</evidence>
<dbReference type="InterPro" id="IPR011993">
    <property type="entry name" value="PH-like_dom_sf"/>
</dbReference>
<evidence type="ECO:0000256" key="6">
    <source>
        <dbReference type="ARBA" id="ARBA00023055"/>
    </source>
</evidence>
<dbReference type="InterPro" id="IPR031468">
    <property type="entry name" value="SMP_LBD"/>
</dbReference>
<keyword evidence="3 10" id="KW-0812">Transmembrane</keyword>
<keyword evidence="8 10" id="KW-0472">Membrane</keyword>
<dbReference type="AlphaFoldDB" id="A0A1C7NEA1"/>
<dbReference type="EMBL" id="LUGH01000227">
    <property type="protein sequence ID" value="OBZ87378.1"/>
    <property type="molecule type" value="Genomic_DNA"/>
</dbReference>
<evidence type="ECO:0000256" key="4">
    <source>
        <dbReference type="ARBA" id="ARBA00022824"/>
    </source>
</evidence>
<keyword evidence="5 10" id="KW-1133">Transmembrane helix</keyword>
<evidence type="ECO:0000256" key="1">
    <source>
        <dbReference type="ARBA" id="ARBA00004586"/>
    </source>
</evidence>
<gene>
    <name evidence="12" type="ORF">A0J61_04579</name>
</gene>
<dbReference type="PROSITE" id="PS51847">
    <property type="entry name" value="SMP"/>
    <property type="match status" value="1"/>
</dbReference>
<evidence type="ECO:0000256" key="2">
    <source>
        <dbReference type="ARBA" id="ARBA00022448"/>
    </source>
</evidence>
<keyword evidence="7" id="KW-0446">Lipid-binding</keyword>
<dbReference type="Proteomes" id="UP000093000">
    <property type="component" value="Unassembled WGS sequence"/>
</dbReference>
<evidence type="ECO:0000256" key="10">
    <source>
        <dbReference type="SAM" id="Phobius"/>
    </source>
</evidence>
<proteinExistence type="predicted"/>
<reference evidence="12 13" key="1">
    <citation type="submission" date="2016-03" db="EMBL/GenBank/DDBJ databases">
        <title>Choanephora cucurbitarum.</title>
        <authorList>
            <person name="Min B."/>
            <person name="Park H."/>
            <person name="Park J.-H."/>
            <person name="Shin H.-D."/>
            <person name="Choi I.-G."/>
        </authorList>
    </citation>
    <scope>NUCLEOTIDE SEQUENCE [LARGE SCALE GENOMIC DNA]</scope>
    <source>
        <strain evidence="12 13">KUS-F28377</strain>
    </source>
</reference>
<evidence type="ECO:0000256" key="3">
    <source>
        <dbReference type="ARBA" id="ARBA00022692"/>
    </source>
</evidence>
<feature type="region of interest" description="Disordered" evidence="9">
    <location>
        <begin position="528"/>
        <end position="603"/>
    </location>
</feature>
<dbReference type="CDD" id="cd21675">
    <property type="entry name" value="SMP_TEX2"/>
    <property type="match status" value="1"/>
</dbReference>
<dbReference type="InParanoid" id="A0A1C7NEA1"/>
<evidence type="ECO:0000313" key="12">
    <source>
        <dbReference type="EMBL" id="OBZ87378.1"/>
    </source>
</evidence>